<name>A0A1B4V9W5_9GAMM</name>
<sequence>MNVPNLLAVASALSVAAIVQPSFADPGKDPIYAADWRVNAKPSVRDRHFDKKAVALFLDNFRGVYLEDTELAEPPARPEQVGEFQWEDIDKDGVYELFVTFAESRAFYSGPIVYKAHGTRKEVLQAIPGWPRDSLGAALQDLDKDGTPELLVSQYLTFYRGAITSDIWTAVFRWNGQRFEDASTYYKDYYLKTLLPPLEERIRMISSETGSERADRELRLAMQIAVRDRILRFTGQDARAGIDRAREWAKSPDRELRALAVDVFKDAGRNAYRADLEMLASDADPYVADHAKRALGIPVS</sequence>
<dbReference type="Proteomes" id="UP000218899">
    <property type="component" value="Chromosome"/>
</dbReference>
<dbReference type="SUPFAM" id="SSF69318">
    <property type="entry name" value="Integrin alpha N-terminal domain"/>
    <property type="match status" value="1"/>
</dbReference>
<dbReference type="OrthoDB" id="100785at2"/>
<dbReference type="RefSeq" id="WP_096460823.1">
    <property type="nucleotide sequence ID" value="NZ_AP014936.1"/>
</dbReference>
<evidence type="ECO:0000256" key="1">
    <source>
        <dbReference type="SAM" id="SignalP"/>
    </source>
</evidence>
<dbReference type="InterPro" id="IPR028994">
    <property type="entry name" value="Integrin_alpha_N"/>
</dbReference>
<organism evidence="2 3">
    <name type="scientific">Sulfurifustis variabilis</name>
    <dbReference type="NCBI Taxonomy" id="1675686"/>
    <lineage>
        <taxon>Bacteria</taxon>
        <taxon>Pseudomonadati</taxon>
        <taxon>Pseudomonadota</taxon>
        <taxon>Gammaproteobacteria</taxon>
        <taxon>Acidiferrobacterales</taxon>
        <taxon>Acidiferrobacteraceae</taxon>
        <taxon>Sulfurifustis</taxon>
    </lineage>
</organism>
<dbReference type="AlphaFoldDB" id="A0A1B4V9W5"/>
<evidence type="ECO:0000313" key="2">
    <source>
        <dbReference type="EMBL" id="BAU48294.1"/>
    </source>
</evidence>
<dbReference type="EMBL" id="AP014936">
    <property type="protein sequence ID" value="BAU48294.1"/>
    <property type="molecule type" value="Genomic_DNA"/>
</dbReference>
<keyword evidence="3" id="KW-1185">Reference proteome</keyword>
<evidence type="ECO:0000313" key="3">
    <source>
        <dbReference type="Proteomes" id="UP000218899"/>
    </source>
</evidence>
<gene>
    <name evidence="2" type="ORF">SVA_1740</name>
</gene>
<keyword evidence="1" id="KW-0732">Signal</keyword>
<dbReference type="KEGG" id="sva:SVA_1740"/>
<proteinExistence type="predicted"/>
<accession>A0A1B4V9W5</accession>
<reference evidence="2 3" key="1">
    <citation type="submission" date="2015-08" db="EMBL/GenBank/DDBJ databases">
        <title>Complete genome sequence of Sulfurifustis variabilis.</title>
        <authorList>
            <person name="Miura A."/>
            <person name="Kojima H."/>
            <person name="Fukui M."/>
        </authorList>
    </citation>
    <scope>NUCLEOTIDE SEQUENCE [LARGE SCALE GENOMIC DNA]</scope>
    <source>
        <strain evidence="3">skN76</strain>
    </source>
</reference>
<feature type="chain" id="PRO_5008571448" evidence="1">
    <location>
        <begin position="25"/>
        <end position="300"/>
    </location>
</feature>
<feature type="signal peptide" evidence="1">
    <location>
        <begin position="1"/>
        <end position="24"/>
    </location>
</feature>
<protein>
    <submittedName>
        <fullName evidence="2">Uncharacterized protein</fullName>
    </submittedName>
</protein>